<dbReference type="OrthoDB" id="2012657at2759"/>
<dbReference type="Proteomes" id="UP000515151">
    <property type="component" value="Chromosome 2"/>
</dbReference>
<dbReference type="Pfam" id="PF07727">
    <property type="entry name" value="RVT_2"/>
    <property type="match status" value="1"/>
</dbReference>
<keyword evidence="2" id="KW-1185">Reference proteome</keyword>
<gene>
    <name evidence="3" type="primary">LOC116193596</name>
</gene>
<evidence type="ECO:0000259" key="1">
    <source>
        <dbReference type="Pfam" id="PF07727"/>
    </source>
</evidence>
<dbReference type="GeneID" id="116193596"/>
<feature type="domain" description="Reverse transcriptase Ty1/copia-type" evidence="1">
    <location>
        <begin position="69"/>
        <end position="125"/>
    </location>
</feature>
<dbReference type="RefSeq" id="XP_031378196.1">
    <property type="nucleotide sequence ID" value="XM_031522336.1"/>
</dbReference>
<accession>A0A6P8C928</accession>
<proteinExistence type="predicted"/>
<reference evidence="2" key="1">
    <citation type="journal article" date="2020" name="Plant Biotechnol. J.">
        <title>The pomegranate (Punica granatum L.) draft genome dissects genetic divergence between soft- and hard-seeded cultivars.</title>
        <authorList>
            <person name="Luo X."/>
            <person name="Li H."/>
            <person name="Wu Z."/>
            <person name="Yao W."/>
            <person name="Zhao P."/>
            <person name="Cao D."/>
            <person name="Yu H."/>
            <person name="Li K."/>
            <person name="Poudel K."/>
            <person name="Zhao D."/>
            <person name="Zhang F."/>
            <person name="Xia X."/>
            <person name="Chen L."/>
            <person name="Wang Q."/>
            <person name="Jing D."/>
            <person name="Cao S."/>
        </authorList>
    </citation>
    <scope>NUCLEOTIDE SEQUENCE [LARGE SCALE GENOMIC DNA]</scope>
    <source>
        <strain evidence="2">cv. Tunisia</strain>
    </source>
</reference>
<protein>
    <submittedName>
        <fullName evidence="3">Uncharacterized protein LOC116193596 isoform X1</fullName>
    </submittedName>
</protein>
<evidence type="ECO:0000313" key="3">
    <source>
        <dbReference type="RefSeq" id="XP_031378196.1"/>
    </source>
</evidence>
<evidence type="ECO:0000313" key="2">
    <source>
        <dbReference type="Proteomes" id="UP000515151"/>
    </source>
</evidence>
<name>A0A6P8C928_PUNGR</name>
<sequence length="156" mass="17774">MQDSLAQQVNLVIPLMLHQKRTLRYNPLVLPLILLHKMTHMSNLLILPLMLLSKRSLLPPFYAPPVRTGIQELKSHLHQHFEMKDLGPLSYFLGLEVTCGKDGYYLSQIKYASDLLSRAQFTDSKVTSRLLDYNVELTPANGILLSTISWLKVSCI</sequence>
<dbReference type="InterPro" id="IPR013103">
    <property type="entry name" value="RVT_2"/>
</dbReference>
<reference evidence="3" key="2">
    <citation type="submission" date="2025-08" db="UniProtKB">
        <authorList>
            <consortium name="RefSeq"/>
        </authorList>
    </citation>
    <scope>IDENTIFICATION</scope>
    <source>
        <tissue evidence="3">Leaf</tissue>
    </source>
</reference>
<organism evidence="2 3">
    <name type="scientific">Punica granatum</name>
    <name type="common">Pomegranate</name>
    <dbReference type="NCBI Taxonomy" id="22663"/>
    <lineage>
        <taxon>Eukaryota</taxon>
        <taxon>Viridiplantae</taxon>
        <taxon>Streptophyta</taxon>
        <taxon>Embryophyta</taxon>
        <taxon>Tracheophyta</taxon>
        <taxon>Spermatophyta</taxon>
        <taxon>Magnoliopsida</taxon>
        <taxon>eudicotyledons</taxon>
        <taxon>Gunneridae</taxon>
        <taxon>Pentapetalae</taxon>
        <taxon>rosids</taxon>
        <taxon>malvids</taxon>
        <taxon>Myrtales</taxon>
        <taxon>Lythraceae</taxon>
        <taxon>Punica</taxon>
    </lineage>
</organism>
<dbReference type="AlphaFoldDB" id="A0A6P8C928"/>